<dbReference type="Proteomes" id="UP001288778">
    <property type="component" value="Unassembled WGS sequence"/>
</dbReference>
<dbReference type="EMBL" id="WNUI01000024">
    <property type="protein sequence ID" value="MDZ4909398.1"/>
    <property type="molecule type" value="Genomic_DNA"/>
</dbReference>
<sequence length="314" mass="35496">MKYSDITLKVLAAKECGIIKSNAQFWNDFNEIEKFETAISKDSNFDNTIIKLRNELISSDNYEEGIISVYDESFPVINKKVKNKGDKPYLLFYKGNLELLDDLNNNIAVIGLIDPDKNIAKRESDVVEKLIDNDLVIVSGLAAGCDSIAHKLCLEMGGKTIAVLPSQLNKIYPAENKKLAEDIVQKGGLLISEYYKEPKTKFEAVNRFIQRDRLQAMFSKAIILVASYRKGEGDSGSRHAMDAARKYEIDRYVIYNNKTDENNSMFALNKDLLLDKKINSVKVLKSSSINEIKSLKNNNLISDNSYKSEQLKLL</sequence>
<gene>
    <name evidence="3" type="ORF">GNF68_09985</name>
</gene>
<dbReference type="RefSeq" id="WP_322395434.1">
    <property type="nucleotide sequence ID" value="NZ_JBKYMF010000001.1"/>
</dbReference>
<comment type="similarity">
    <text evidence="1">Belongs to the DprA/Smf family.</text>
</comment>
<evidence type="ECO:0000259" key="2">
    <source>
        <dbReference type="Pfam" id="PF02481"/>
    </source>
</evidence>
<dbReference type="AlphaFoldDB" id="A0AAW9HVB4"/>
<dbReference type="GO" id="GO:0009294">
    <property type="term" value="P:DNA-mediated transformation"/>
    <property type="evidence" value="ECO:0007669"/>
    <property type="project" value="InterPro"/>
</dbReference>
<dbReference type="PANTHER" id="PTHR43022:SF1">
    <property type="entry name" value="PROTEIN SMF"/>
    <property type="match status" value="1"/>
</dbReference>
<dbReference type="InterPro" id="IPR057666">
    <property type="entry name" value="DrpA_SLOG"/>
</dbReference>
<evidence type="ECO:0000313" key="4">
    <source>
        <dbReference type="Proteomes" id="UP001288778"/>
    </source>
</evidence>
<evidence type="ECO:0000256" key="1">
    <source>
        <dbReference type="ARBA" id="ARBA00006525"/>
    </source>
</evidence>
<organism evidence="3 4">
    <name type="scientific">Clostridium perfringens</name>
    <dbReference type="NCBI Taxonomy" id="1502"/>
    <lineage>
        <taxon>Bacteria</taxon>
        <taxon>Bacillati</taxon>
        <taxon>Bacillota</taxon>
        <taxon>Clostridia</taxon>
        <taxon>Eubacteriales</taxon>
        <taxon>Clostridiaceae</taxon>
        <taxon>Clostridium</taxon>
    </lineage>
</organism>
<protein>
    <submittedName>
        <fullName evidence="3">Transporter</fullName>
    </submittedName>
</protein>
<reference evidence="3" key="1">
    <citation type="submission" date="2019-11" db="EMBL/GenBank/DDBJ databases">
        <title>Characterization of Clostridium perfringens isolates from swine manure treated agricultural soils.</title>
        <authorList>
            <person name="Wushke S.T."/>
        </authorList>
    </citation>
    <scope>NUCLEOTIDE SEQUENCE</scope>
    <source>
        <strain evidence="3">X94</strain>
    </source>
</reference>
<evidence type="ECO:0000313" key="3">
    <source>
        <dbReference type="EMBL" id="MDZ4909398.1"/>
    </source>
</evidence>
<feature type="domain" description="Smf/DprA SLOG" evidence="2">
    <location>
        <begin position="66"/>
        <end position="259"/>
    </location>
</feature>
<name>A0AAW9HVB4_CLOPF</name>
<accession>A0AAW9HVB4</accession>
<comment type="caution">
    <text evidence="3">The sequence shown here is derived from an EMBL/GenBank/DDBJ whole genome shotgun (WGS) entry which is preliminary data.</text>
</comment>
<dbReference type="InterPro" id="IPR003488">
    <property type="entry name" value="DprA"/>
</dbReference>
<proteinExistence type="inferred from homology"/>
<dbReference type="PANTHER" id="PTHR43022">
    <property type="entry name" value="PROTEIN SMF"/>
    <property type="match status" value="1"/>
</dbReference>
<dbReference type="Pfam" id="PF02481">
    <property type="entry name" value="DNA_processg_A"/>
    <property type="match status" value="1"/>
</dbReference>
<dbReference type="Gene3D" id="3.40.50.450">
    <property type="match status" value="1"/>
</dbReference>
<dbReference type="SUPFAM" id="SSF102405">
    <property type="entry name" value="MCP/YpsA-like"/>
    <property type="match status" value="1"/>
</dbReference>